<comment type="caution">
    <text evidence="1">The sequence shown here is derived from an EMBL/GenBank/DDBJ whole genome shotgun (WGS) entry which is preliminary data.</text>
</comment>
<keyword evidence="2" id="KW-1185">Reference proteome</keyword>
<dbReference type="RefSeq" id="WP_003691519.1">
    <property type="nucleotide sequence ID" value="NZ_AKKT01000191.1"/>
</dbReference>
<dbReference type="InterPro" id="IPR032083">
    <property type="entry name" value="DUF4811"/>
</dbReference>
<gene>
    <name evidence="1" type="ORF">FD00_GL000763</name>
</gene>
<dbReference type="AlphaFoldDB" id="J1F079"/>
<dbReference type="PATRIC" id="fig|1046596.6.peg.834"/>
<dbReference type="OrthoDB" id="2283452at2"/>
<dbReference type="GeneID" id="98317015"/>
<dbReference type="Pfam" id="PF16069">
    <property type="entry name" value="DUF4811"/>
    <property type="match status" value="1"/>
</dbReference>
<protein>
    <recommendedName>
        <fullName evidence="3">DUF4811 domain-containing protein</fullName>
    </recommendedName>
</protein>
<dbReference type="Proteomes" id="UP000050898">
    <property type="component" value="Unassembled WGS sequence"/>
</dbReference>
<reference evidence="1 2" key="1">
    <citation type="journal article" date="2015" name="Genome Announc.">
        <title>Expanding the biotechnology potential of lactobacilli through comparative genomics of 213 strains and associated genera.</title>
        <authorList>
            <person name="Sun Z."/>
            <person name="Harris H.M."/>
            <person name="McCann A."/>
            <person name="Guo C."/>
            <person name="Argimon S."/>
            <person name="Zhang W."/>
            <person name="Yang X."/>
            <person name="Jeffery I.B."/>
            <person name="Cooney J.C."/>
            <person name="Kagawa T.F."/>
            <person name="Liu W."/>
            <person name="Song Y."/>
            <person name="Salvetti E."/>
            <person name="Wrobel A."/>
            <person name="Rasinkangas P."/>
            <person name="Parkhill J."/>
            <person name="Rea M.C."/>
            <person name="O'Sullivan O."/>
            <person name="Ritari J."/>
            <person name="Douillard F.P."/>
            <person name="Paul Ross R."/>
            <person name="Yang R."/>
            <person name="Briner A.E."/>
            <person name="Felis G.E."/>
            <person name="de Vos W.M."/>
            <person name="Barrangou R."/>
            <person name="Klaenhammer T.R."/>
            <person name="Caufield P.W."/>
            <person name="Cui Y."/>
            <person name="Zhang H."/>
            <person name="O'Toole P.W."/>
        </authorList>
    </citation>
    <scope>NUCLEOTIDE SEQUENCE [LARGE SCALE GENOMIC DNA]</scope>
    <source>
        <strain evidence="1 2">DSM 20444</strain>
    </source>
</reference>
<name>J1F079_9LACO</name>
<accession>J1F079</accession>
<organism evidence="1 2">
    <name type="scientific">Liquorilactobacillus mali KCTC 3596 = DSM 20444</name>
    <dbReference type="NCBI Taxonomy" id="1046596"/>
    <lineage>
        <taxon>Bacteria</taxon>
        <taxon>Bacillati</taxon>
        <taxon>Bacillota</taxon>
        <taxon>Bacilli</taxon>
        <taxon>Lactobacillales</taxon>
        <taxon>Lactobacillaceae</taxon>
        <taxon>Liquorilactobacillus</taxon>
    </lineage>
</organism>
<evidence type="ECO:0000313" key="1">
    <source>
        <dbReference type="EMBL" id="KRN11358.1"/>
    </source>
</evidence>
<dbReference type="EMBL" id="AYYH01000002">
    <property type="protein sequence ID" value="KRN11358.1"/>
    <property type="molecule type" value="Genomic_DNA"/>
</dbReference>
<sequence>MLILIIFLLFSILVFKIFKNKCHYRLTILLAILLIAFESLALLDSKYHYGTHTLQLSSTEKIAPLIKVGSDGILLKRHVNEGKEKYNVYVYHNIKNNNKEFLYSKNQHISIDQHMNVMNIKTERQIRKYNNALAKIFFVGITTQNQTISLSKTLELTKENHILTINQLKKFTVNMKKDKLSNN</sequence>
<evidence type="ECO:0000313" key="2">
    <source>
        <dbReference type="Proteomes" id="UP000050898"/>
    </source>
</evidence>
<proteinExistence type="predicted"/>
<evidence type="ECO:0008006" key="3">
    <source>
        <dbReference type="Google" id="ProtNLM"/>
    </source>
</evidence>